<dbReference type="EMBL" id="LBBT01000080">
    <property type="protein sequence ID" value="KKY02333.1"/>
    <property type="molecule type" value="Genomic_DNA"/>
</dbReference>
<keyword evidence="2" id="KW-1185">Reference proteome</keyword>
<comment type="caution">
    <text evidence="1">The sequence shown here is derived from an EMBL/GenBank/DDBJ whole genome shotgun (WGS) entry which is preliminary data.</text>
</comment>
<dbReference type="Proteomes" id="UP000034407">
    <property type="component" value="Unassembled WGS sequence"/>
</dbReference>
<accession>A0A0M3DIZ4</accession>
<organism evidence="1 2">
    <name type="scientific">Paraclostridium benzoelyticum</name>
    <dbReference type="NCBI Taxonomy" id="1629550"/>
    <lineage>
        <taxon>Bacteria</taxon>
        <taxon>Bacillati</taxon>
        <taxon>Bacillota</taxon>
        <taxon>Clostridia</taxon>
        <taxon>Peptostreptococcales</taxon>
        <taxon>Peptostreptococcaceae</taxon>
        <taxon>Paraclostridium</taxon>
    </lineage>
</organism>
<sequence>MSKFNFMIDGKHITNEEELHQFILDKINFDNEELVLDDSYRGRKKKKPECKPHGPRPVCLKLMFPYKVEVMCGCKQMIFGILVDEHGHPVKNPLIEFELSDYSIGNLSFSPALSFGDGCFCTTFVGERVGCGFLKMCCKGTDLDRVIPVEVTPNCGC</sequence>
<dbReference type="RefSeq" id="WP_046822118.1">
    <property type="nucleotide sequence ID" value="NZ_JBCLWQ010000002.1"/>
</dbReference>
<proteinExistence type="predicted"/>
<dbReference type="OrthoDB" id="1757340at2"/>
<name>A0A0M3DIZ4_9FIRM</name>
<evidence type="ECO:0000313" key="2">
    <source>
        <dbReference type="Proteomes" id="UP000034407"/>
    </source>
</evidence>
<gene>
    <name evidence="1" type="ORF">VN21_03780</name>
</gene>
<dbReference type="PATRIC" id="fig|1629550.3.peg.3453"/>
<evidence type="ECO:0000313" key="1">
    <source>
        <dbReference type="EMBL" id="KKY02333.1"/>
    </source>
</evidence>
<dbReference type="AlphaFoldDB" id="A0A0M3DIZ4"/>
<reference evidence="1 2" key="1">
    <citation type="submission" date="2015-04" db="EMBL/GenBank/DDBJ databases">
        <title>Microcin producing Clostridium sp. JC272T.</title>
        <authorList>
            <person name="Jyothsna T."/>
            <person name="Sasikala C."/>
            <person name="Ramana C."/>
        </authorList>
    </citation>
    <scope>NUCLEOTIDE SEQUENCE [LARGE SCALE GENOMIC DNA]</scope>
    <source>
        <strain evidence="1 2">JC272</strain>
    </source>
</reference>
<protein>
    <submittedName>
        <fullName evidence="1">Uncharacterized protein</fullName>
    </submittedName>
</protein>